<feature type="compositionally biased region" description="Basic and acidic residues" evidence="1">
    <location>
        <begin position="1"/>
        <end position="10"/>
    </location>
</feature>
<comment type="caution">
    <text evidence="2">The sequence shown here is derived from an EMBL/GenBank/DDBJ whole genome shotgun (WGS) entry which is preliminary data.</text>
</comment>
<accession>A0A7Y9EJB5</accession>
<dbReference type="Proteomes" id="UP000529783">
    <property type="component" value="Unassembled WGS sequence"/>
</dbReference>
<feature type="region of interest" description="Disordered" evidence="1">
    <location>
        <begin position="1"/>
        <end position="20"/>
    </location>
</feature>
<keyword evidence="3" id="KW-1185">Reference proteome</keyword>
<sequence length="58" mass="6509">MTMTEHHAYPRDACSPDGRDGKLCAEERTLAMERADATVLFGITGTWRTRCCCRRCTG</sequence>
<dbReference type="AlphaFoldDB" id="A0A7Y9EJB5"/>
<protein>
    <submittedName>
        <fullName evidence="2">Uncharacterized protein</fullName>
    </submittedName>
</protein>
<evidence type="ECO:0000256" key="1">
    <source>
        <dbReference type="SAM" id="MobiDB-lite"/>
    </source>
</evidence>
<evidence type="ECO:0000313" key="3">
    <source>
        <dbReference type="Proteomes" id="UP000529783"/>
    </source>
</evidence>
<name>A0A7Y9EJB5_9ACTN</name>
<proteinExistence type="predicted"/>
<reference evidence="2 3" key="1">
    <citation type="submission" date="2020-07" db="EMBL/GenBank/DDBJ databases">
        <title>Sequencing the genomes of 1000 actinobacteria strains.</title>
        <authorList>
            <person name="Klenk H.-P."/>
        </authorList>
    </citation>
    <scope>NUCLEOTIDE SEQUENCE [LARGE SCALE GENOMIC DNA]</scope>
    <source>
        <strain evidence="2 3">DSM 40398</strain>
    </source>
</reference>
<evidence type="ECO:0000313" key="2">
    <source>
        <dbReference type="EMBL" id="NYD48855.1"/>
    </source>
</evidence>
<dbReference type="EMBL" id="JACCBA010000001">
    <property type="protein sequence ID" value="NYD48855.1"/>
    <property type="molecule type" value="Genomic_DNA"/>
</dbReference>
<organism evidence="2 3">
    <name type="scientific">Actinomadura luteofluorescens</name>
    <dbReference type="NCBI Taxonomy" id="46163"/>
    <lineage>
        <taxon>Bacteria</taxon>
        <taxon>Bacillati</taxon>
        <taxon>Actinomycetota</taxon>
        <taxon>Actinomycetes</taxon>
        <taxon>Streptosporangiales</taxon>
        <taxon>Thermomonosporaceae</taxon>
        <taxon>Actinomadura</taxon>
    </lineage>
</organism>
<gene>
    <name evidence="2" type="ORF">BJY14_004838</name>
</gene>